<protein>
    <recommendedName>
        <fullName evidence="2">HNH nuclease domain-containing protein</fullName>
    </recommendedName>
</protein>
<reference evidence="3 4" key="1">
    <citation type="submission" date="2016-04" db="EMBL/GenBank/DDBJ databases">
        <title>Draft genome of Fonsecaea erecta CBS 125763.</title>
        <authorList>
            <person name="Weiss V.A."/>
            <person name="Vicente V.A."/>
            <person name="Raittz R.T."/>
            <person name="Moreno L.F."/>
            <person name="De Souza E.M."/>
            <person name="Pedrosa F.O."/>
            <person name="Steffens M.B."/>
            <person name="Faoro H."/>
            <person name="Tadra-Sfeir M.Z."/>
            <person name="Najafzadeh M.J."/>
            <person name="Felipe M.S."/>
            <person name="Teixeira M."/>
            <person name="Sun J."/>
            <person name="Xi L."/>
            <person name="Gomes R."/>
            <person name="De Azevedo C.M."/>
            <person name="Salgado C.G."/>
            <person name="Da Silva M.B."/>
            <person name="Nascimento M.F."/>
            <person name="Queiroz-Telles F."/>
            <person name="Attili D.S."/>
            <person name="Gorbushina A."/>
        </authorList>
    </citation>
    <scope>NUCLEOTIDE SEQUENCE [LARGE SCALE GENOMIC DNA]</scope>
    <source>
        <strain evidence="3 4">CBS 125763</strain>
    </source>
</reference>
<evidence type="ECO:0000256" key="1">
    <source>
        <dbReference type="SAM" id="MobiDB-lite"/>
    </source>
</evidence>
<proteinExistence type="predicted"/>
<evidence type="ECO:0000313" key="3">
    <source>
        <dbReference type="EMBL" id="OAP54188.1"/>
    </source>
</evidence>
<name>A0A178Z302_9EURO</name>
<dbReference type="EMBL" id="LVYI01000015">
    <property type="protein sequence ID" value="OAP54188.1"/>
    <property type="molecule type" value="Genomic_DNA"/>
</dbReference>
<comment type="caution">
    <text evidence="3">The sequence shown here is derived from an EMBL/GenBank/DDBJ whole genome shotgun (WGS) entry which is preliminary data.</text>
</comment>
<dbReference type="RefSeq" id="XP_018687555.1">
    <property type="nucleotide sequence ID" value="XM_018843228.1"/>
</dbReference>
<evidence type="ECO:0000313" key="4">
    <source>
        <dbReference type="Proteomes" id="UP000078343"/>
    </source>
</evidence>
<feature type="region of interest" description="Disordered" evidence="1">
    <location>
        <begin position="1"/>
        <end position="29"/>
    </location>
</feature>
<dbReference type="InterPro" id="IPR003615">
    <property type="entry name" value="HNH_nuc"/>
</dbReference>
<keyword evidence="4" id="KW-1185">Reference proteome</keyword>
<dbReference type="Proteomes" id="UP000078343">
    <property type="component" value="Unassembled WGS sequence"/>
</dbReference>
<gene>
    <name evidence="3" type="ORF">AYL99_11723</name>
</gene>
<dbReference type="OrthoDB" id="5386595at2759"/>
<evidence type="ECO:0000259" key="2">
    <source>
        <dbReference type="Pfam" id="PF13391"/>
    </source>
</evidence>
<sequence length="447" mass="50925">MDASRNSRDMRAEKRSKMRESLNSAFNDPLQQFHTPLAIRNISESIDNNSAELEGRIRKISDSSDEPLGEEPKTTSFYIDERQALVEDLDNHRREARRVAREALAALSPGSKKNELKRALKELDDTDSIILRERTALAADRMRVEYSMLSRPGSVKIGEAYMMAITDNLLEPAGSSYRKKHQRSGADQTSFKNRLLKAYNPEGSKLLTESQGSKLIWCPVSGKEFGMKLLTAAHIIPYSIGETNAAYLFGVKPHEGSRIIWSEKNGLMMNEDLEKIFDDGRMVIMPDPTDDNEFISIILCQDLKKVHCWAIDAPYGALHRRRLEFRTPARPGKGFLYVHALLTLFRRRRYNVPGWEKDRAEVFHGQIWATPKKWARKSMIEVLALEVGDSWEGIKEVEAGLGNFPNAAPPEEEKRMAQWIKYALEARASHVDKDDEDGLEDDDEDDE</sequence>
<dbReference type="Pfam" id="PF13391">
    <property type="entry name" value="HNH_2"/>
    <property type="match status" value="1"/>
</dbReference>
<organism evidence="3 4">
    <name type="scientific">Fonsecaea erecta</name>
    <dbReference type="NCBI Taxonomy" id="1367422"/>
    <lineage>
        <taxon>Eukaryota</taxon>
        <taxon>Fungi</taxon>
        <taxon>Dikarya</taxon>
        <taxon>Ascomycota</taxon>
        <taxon>Pezizomycotina</taxon>
        <taxon>Eurotiomycetes</taxon>
        <taxon>Chaetothyriomycetidae</taxon>
        <taxon>Chaetothyriales</taxon>
        <taxon>Herpotrichiellaceae</taxon>
        <taxon>Fonsecaea</taxon>
    </lineage>
</organism>
<dbReference type="GeneID" id="30015891"/>
<feature type="domain" description="HNH nuclease" evidence="2">
    <location>
        <begin position="218"/>
        <end position="284"/>
    </location>
</feature>
<feature type="compositionally biased region" description="Basic and acidic residues" evidence="1">
    <location>
        <begin position="1"/>
        <end position="20"/>
    </location>
</feature>
<dbReference type="STRING" id="1367422.A0A178Z302"/>
<accession>A0A178Z302</accession>
<dbReference type="AlphaFoldDB" id="A0A178Z302"/>